<evidence type="ECO:0000313" key="2">
    <source>
        <dbReference type="EMBL" id="TGZ56406.1"/>
    </source>
</evidence>
<protein>
    <submittedName>
        <fullName evidence="2">Uncharacterized protein</fullName>
    </submittedName>
</protein>
<gene>
    <name evidence="2" type="ORF">DBV15_08415</name>
</gene>
<evidence type="ECO:0000256" key="1">
    <source>
        <dbReference type="SAM" id="MobiDB-lite"/>
    </source>
</evidence>
<dbReference type="AlphaFoldDB" id="A0A4S2L2L8"/>
<sequence>MPQIMAEAFARGLLDKIMIEVLDVIDRDAEDGKSWEQHVNEETGGISEYAHSEYVYGRQQANERTHVNYSKDEEIDLIAKIVRDLRDIRIGDSRYVLPPSLLALEKQVKCTACNDDAPLTNPTTDVAETQRTTRGQGDTHQIVHAAIFEPPTELTESVKMVRKKKEGEVANEATNVSVGLLQQLIEDLENKAISACSEDDAPLESISKEHVAVCEEKEEQFIRTIESNPGDTHEMTMKTLRGSESIGRFRIIELKHDEELRSHSSHHVASTSREVALEEVQIEKRGSNSLSSLKPSRDDGITTADQILPINDAEKRKTFNEATAKKKKRGFGSRLRKLFRAAFGRRKN</sequence>
<dbReference type="Proteomes" id="UP000310200">
    <property type="component" value="Unassembled WGS sequence"/>
</dbReference>
<name>A0A4S2L2L8_9HYME</name>
<dbReference type="EMBL" id="QBLH01000337">
    <property type="protein sequence ID" value="TGZ56406.1"/>
    <property type="molecule type" value="Genomic_DNA"/>
</dbReference>
<organism evidence="2 3">
    <name type="scientific">Temnothorax longispinosus</name>
    <dbReference type="NCBI Taxonomy" id="300112"/>
    <lineage>
        <taxon>Eukaryota</taxon>
        <taxon>Metazoa</taxon>
        <taxon>Ecdysozoa</taxon>
        <taxon>Arthropoda</taxon>
        <taxon>Hexapoda</taxon>
        <taxon>Insecta</taxon>
        <taxon>Pterygota</taxon>
        <taxon>Neoptera</taxon>
        <taxon>Endopterygota</taxon>
        <taxon>Hymenoptera</taxon>
        <taxon>Apocrita</taxon>
        <taxon>Aculeata</taxon>
        <taxon>Formicoidea</taxon>
        <taxon>Formicidae</taxon>
        <taxon>Myrmicinae</taxon>
        <taxon>Temnothorax</taxon>
    </lineage>
</organism>
<proteinExistence type="predicted"/>
<feature type="region of interest" description="Disordered" evidence="1">
    <location>
        <begin position="284"/>
        <end position="303"/>
    </location>
</feature>
<reference evidence="2 3" key="1">
    <citation type="journal article" date="2019" name="Philos. Trans. R. Soc. Lond., B, Biol. Sci.">
        <title>Ant behaviour and brain gene expression of defending hosts depend on the ecological success of the intruding social parasite.</title>
        <authorList>
            <person name="Kaur R."/>
            <person name="Stoldt M."/>
            <person name="Jongepier E."/>
            <person name="Feldmeyer B."/>
            <person name="Menzel F."/>
            <person name="Bornberg-Bauer E."/>
            <person name="Foitzik S."/>
        </authorList>
    </citation>
    <scope>NUCLEOTIDE SEQUENCE [LARGE SCALE GENOMIC DNA]</scope>
    <source>
        <tissue evidence="2">Whole body</tissue>
    </source>
</reference>
<dbReference type="STRING" id="300112.A0A4S2L2L8"/>
<evidence type="ECO:0000313" key="3">
    <source>
        <dbReference type="Proteomes" id="UP000310200"/>
    </source>
</evidence>
<keyword evidence="3" id="KW-1185">Reference proteome</keyword>
<comment type="caution">
    <text evidence="2">The sequence shown here is derived from an EMBL/GenBank/DDBJ whole genome shotgun (WGS) entry which is preliminary data.</text>
</comment>
<accession>A0A4S2L2L8</accession>